<feature type="compositionally biased region" description="Low complexity" evidence="1">
    <location>
        <begin position="20"/>
        <end position="29"/>
    </location>
</feature>
<dbReference type="AlphaFoldDB" id="A0A251XS95"/>
<gene>
    <name evidence="2" type="ORF">CMsap09_05510</name>
</gene>
<name>A0A251XS95_9MICO</name>
<evidence type="ECO:0000313" key="3">
    <source>
        <dbReference type="Proteomes" id="UP000195106"/>
    </source>
</evidence>
<dbReference type="EMBL" id="MDHJ01000001">
    <property type="protein sequence ID" value="OUE08385.1"/>
    <property type="molecule type" value="Genomic_DNA"/>
</dbReference>
<feature type="compositionally biased region" description="Polar residues" evidence="1">
    <location>
        <begin position="46"/>
        <end position="59"/>
    </location>
</feature>
<evidence type="ECO:0000256" key="1">
    <source>
        <dbReference type="SAM" id="MobiDB-lite"/>
    </source>
</evidence>
<reference evidence="2 3" key="1">
    <citation type="submission" date="2016-08" db="EMBL/GenBank/DDBJ databases">
        <title>Genome sequence of Clavibacter michiganensis spp. strain CASJ009.</title>
        <authorList>
            <person name="Thapa S.P."/>
            <person name="Coaker G."/>
        </authorList>
    </citation>
    <scope>NUCLEOTIDE SEQUENCE [LARGE SCALE GENOMIC DNA]</scope>
    <source>
        <strain evidence="2">CASJ009</strain>
    </source>
</reference>
<proteinExistence type="predicted"/>
<sequence length="82" mass="8392">MHGRGVAGPTIAGPPVVGQTATATDDGAAPGMSPRLRARRERRVTTYDTARLSSRSTARTPADPHTTAGAPPAMIACIPEDA</sequence>
<dbReference type="Proteomes" id="UP000195106">
    <property type="component" value="Unassembled WGS sequence"/>
</dbReference>
<accession>A0A251XS95</accession>
<comment type="caution">
    <text evidence="2">The sequence shown here is derived from an EMBL/GenBank/DDBJ whole genome shotgun (WGS) entry which is preliminary data.</text>
</comment>
<protein>
    <submittedName>
        <fullName evidence="2">Uncharacterized protein</fullName>
    </submittedName>
</protein>
<feature type="region of interest" description="Disordered" evidence="1">
    <location>
        <begin position="1"/>
        <end position="82"/>
    </location>
</feature>
<evidence type="ECO:0000313" key="2">
    <source>
        <dbReference type="EMBL" id="OUE08385.1"/>
    </source>
</evidence>
<organism evidence="2 3">
    <name type="scientific">Clavibacter michiganensis</name>
    <dbReference type="NCBI Taxonomy" id="28447"/>
    <lineage>
        <taxon>Bacteria</taxon>
        <taxon>Bacillati</taxon>
        <taxon>Actinomycetota</taxon>
        <taxon>Actinomycetes</taxon>
        <taxon>Micrococcales</taxon>
        <taxon>Microbacteriaceae</taxon>
        <taxon>Clavibacter</taxon>
    </lineage>
</organism>